<proteinExistence type="predicted"/>
<evidence type="ECO:0000256" key="1">
    <source>
        <dbReference type="SAM" id="SignalP"/>
    </source>
</evidence>
<sequence length="149" mass="16745">MLPFLLLVVMQMTLLQGIFAEVVHAPSKAADVYECRLLGGDPAAAIYTWSRNNSSGGLQLVYVVPVKNPTYDQEYKCVTEPGMENTNYSWYRKTLLLPITGHEGSNECFVDDENDSVEVSPTERLGEVSDKCVRQCFPPPSHLMEYHLK</sequence>
<evidence type="ECO:0000313" key="4">
    <source>
        <dbReference type="Proteomes" id="UP001205998"/>
    </source>
</evidence>
<name>A0AAD5FFW7_SILAS</name>
<keyword evidence="4" id="KW-1185">Reference proteome</keyword>
<keyword evidence="1" id="KW-0732">Signal</keyword>
<evidence type="ECO:0000313" key="3">
    <source>
        <dbReference type="EMBL" id="KAI5615431.1"/>
    </source>
</evidence>
<accession>A0AAD5FFW7</accession>
<gene>
    <name evidence="3" type="ORF">C0J50_0112</name>
</gene>
<comment type="caution">
    <text evidence="3">The sequence shown here is derived from an EMBL/GenBank/DDBJ whole genome shotgun (WGS) entry which is preliminary data.</text>
</comment>
<evidence type="ECO:0000259" key="2">
    <source>
        <dbReference type="PROSITE" id="PS50835"/>
    </source>
</evidence>
<protein>
    <recommendedName>
        <fullName evidence="2">Ig-like domain-containing protein</fullName>
    </recommendedName>
</protein>
<reference evidence="3" key="1">
    <citation type="submission" date="2018-07" db="EMBL/GenBank/DDBJ databases">
        <title>Comparative genomics of catfishes provides insights into carnivory and benthic adaptation.</title>
        <authorList>
            <person name="Zhang Y."/>
            <person name="Wang D."/>
            <person name="Peng Z."/>
            <person name="Zheng S."/>
            <person name="Shao F."/>
            <person name="Tao W."/>
        </authorList>
    </citation>
    <scope>NUCLEOTIDE SEQUENCE</scope>
    <source>
        <strain evidence="3">Chongqing</strain>
    </source>
</reference>
<feature type="chain" id="PRO_5042105161" description="Ig-like domain-containing protein" evidence="1">
    <location>
        <begin position="21"/>
        <end position="149"/>
    </location>
</feature>
<feature type="signal peptide" evidence="1">
    <location>
        <begin position="1"/>
        <end position="20"/>
    </location>
</feature>
<organism evidence="3 4">
    <name type="scientific">Silurus asotus</name>
    <name type="common">Amur catfish</name>
    <name type="synonym">Parasilurus asotus</name>
    <dbReference type="NCBI Taxonomy" id="30991"/>
    <lineage>
        <taxon>Eukaryota</taxon>
        <taxon>Metazoa</taxon>
        <taxon>Chordata</taxon>
        <taxon>Craniata</taxon>
        <taxon>Vertebrata</taxon>
        <taxon>Euteleostomi</taxon>
        <taxon>Actinopterygii</taxon>
        <taxon>Neopterygii</taxon>
        <taxon>Teleostei</taxon>
        <taxon>Ostariophysi</taxon>
        <taxon>Siluriformes</taxon>
        <taxon>Siluridae</taxon>
        <taxon>Silurus</taxon>
    </lineage>
</organism>
<dbReference type="AlphaFoldDB" id="A0AAD5FFW7"/>
<dbReference type="PROSITE" id="PS50835">
    <property type="entry name" value="IG_LIKE"/>
    <property type="match status" value="1"/>
</dbReference>
<dbReference type="InterPro" id="IPR007110">
    <property type="entry name" value="Ig-like_dom"/>
</dbReference>
<feature type="domain" description="Ig-like" evidence="2">
    <location>
        <begin position="3"/>
        <end position="120"/>
    </location>
</feature>
<dbReference type="Proteomes" id="UP001205998">
    <property type="component" value="Unassembled WGS sequence"/>
</dbReference>
<dbReference type="EMBL" id="MU554589">
    <property type="protein sequence ID" value="KAI5615431.1"/>
    <property type="molecule type" value="Genomic_DNA"/>
</dbReference>